<keyword evidence="4" id="KW-1185">Reference proteome</keyword>
<feature type="compositionally biased region" description="Basic and acidic residues" evidence="1">
    <location>
        <begin position="12"/>
        <end position="23"/>
    </location>
</feature>
<dbReference type="Proteomes" id="UP000187203">
    <property type="component" value="Unassembled WGS sequence"/>
</dbReference>
<dbReference type="EMBL" id="AWUE01016275">
    <property type="protein sequence ID" value="OMO93272.1"/>
    <property type="molecule type" value="Genomic_DNA"/>
</dbReference>
<name>A0A1R3JEN1_9ROSI</name>
<organism evidence="3 4">
    <name type="scientific">Corchorus olitorius</name>
    <dbReference type="NCBI Taxonomy" id="93759"/>
    <lineage>
        <taxon>Eukaryota</taxon>
        <taxon>Viridiplantae</taxon>
        <taxon>Streptophyta</taxon>
        <taxon>Embryophyta</taxon>
        <taxon>Tracheophyta</taxon>
        <taxon>Spermatophyta</taxon>
        <taxon>Magnoliopsida</taxon>
        <taxon>eudicotyledons</taxon>
        <taxon>Gunneridae</taxon>
        <taxon>Pentapetalae</taxon>
        <taxon>rosids</taxon>
        <taxon>malvids</taxon>
        <taxon>Malvales</taxon>
        <taxon>Malvaceae</taxon>
        <taxon>Grewioideae</taxon>
        <taxon>Apeibeae</taxon>
        <taxon>Corchorus</taxon>
    </lineage>
</organism>
<evidence type="ECO:0000256" key="1">
    <source>
        <dbReference type="SAM" id="MobiDB-lite"/>
    </source>
</evidence>
<evidence type="ECO:0000313" key="4">
    <source>
        <dbReference type="Proteomes" id="UP000187203"/>
    </source>
</evidence>
<dbReference type="AlphaFoldDB" id="A0A1R3JEN1"/>
<reference evidence="4" key="1">
    <citation type="submission" date="2013-09" db="EMBL/GenBank/DDBJ databases">
        <title>Corchorus olitorius genome sequencing.</title>
        <authorList>
            <person name="Alam M."/>
            <person name="Haque M.S."/>
            <person name="Islam M.S."/>
            <person name="Emdad E.M."/>
            <person name="Islam M.M."/>
            <person name="Ahmed B."/>
            <person name="Halim A."/>
            <person name="Hossen Q.M.M."/>
            <person name="Hossain M.Z."/>
            <person name="Ahmed R."/>
            <person name="Khan M.M."/>
            <person name="Islam R."/>
            <person name="Rashid M.M."/>
            <person name="Khan S.A."/>
            <person name="Rahman M.S."/>
            <person name="Alam M."/>
            <person name="Yahiya A.S."/>
            <person name="Khan M.S."/>
            <person name="Azam M.S."/>
            <person name="Haque T."/>
            <person name="Lashkar M.Z.H."/>
            <person name="Akhand A.I."/>
            <person name="Morshed G."/>
            <person name="Roy S."/>
            <person name="Uddin K.S."/>
            <person name="Rabeya T."/>
            <person name="Hossain A.S."/>
            <person name="Chowdhury A."/>
            <person name="Snigdha A.R."/>
            <person name="Mortoza M.S."/>
            <person name="Matin S.A."/>
            <person name="Hoque S.M.E."/>
            <person name="Islam M.K."/>
            <person name="Roy D.K."/>
            <person name="Haider R."/>
            <person name="Moosa M.M."/>
            <person name="Elias S.M."/>
            <person name="Hasan A.M."/>
            <person name="Jahan S."/>
            <person name="Shafiuddin M."/>
            <person name="Mahmood N."/>
            <person name="Shommy N.S."/>
        </authorList>
    </citation>
    <scope>NUCLEOTIDE SEQUENCE [LARGE SCALE GENOMIC DNA]</scope>
    <source>
        <strain evidence="4">cv. O-4</strain>
    </source>
</reference>
<feature type="transmembrane region" description="Helical" evidence="2">
    <location>
        <begin position="35"/>
        <end position="56"/>
    </location>
</feature>
<evidence type="ECO:0000313" key="3">
    <source>
        <dbReference type="EMBL" id="OMO93272.1"/>
    </source>
</evidence>
<keyword evidence="2" id="KW-0812">Transmembrane</keyword>
<proteinExistence type="predicted"/>
<accession>A0A1R3JEN1</accession>
<feature type="region of interest" description="Disordered" evidence="1">
    <location>
        <begin position="1"/>
        <end position="23"/>
    </location>
</feature>
<gene>
    <name evidence="3" type="ORF">COLO4_17013</name>
</gene>
<evidence type="ECO:0000256" key="2">
    <source>
        <dbReference type="SAM" id="Phobius"/>
    </source>
</evidence>
<sequence length="234" mass="26541">MAWKPKPISPLSEHDSGKTSYQSKEDFKSPQLYNIFLKFILLVLAFSALVLVGIYIKDGKDGPTTRPKVFLQFDSFSIIDFKVMESPLVANWTAKFIFINNKNNSEISIKPFDLLAFYKRTNLVSCASMEEPLVLKTKYQSVIEVEFSPKSCNELKLPMINDEVLQGMREDLNKGKISLNLNLEAKCKRRIWGHCDVKLEQSCGLDLQFNSTKLSAGSIAKDCRIPLPACLIDY</sequence>
<comment type="caution">
    <text evidence="3">The sequence shown here is derived from an EMBL/GenBank/DDBJ whole genome shotgun (WGS) entry which is preliminary data.</text>
</comment>
<dbReference type="OrthoDB" id="10325077at2759"/>
<keyword evidence="2" id="KW-0472">Membrane</keyword>
<protein>
    <submittedName>
        <fullName evidence="3">Uncharacterized protein</fullName>
    </submittedName>
</protein>
<keyword evidence="2" id="KW-1133">Transmembrane helix</keyword>